<dbReference type="HAMAP" id="MF_00024">
    <property type="entry name" value="CobD_CbiB"/>
    <property type="match status" value="1"/>
</dbReference>
<evidence type="ECO:0000256" key="5">
    <source>
        <dbReference type="ARBA" id="ARBA00022573"/>
    </source>
</evidence>
<dbReference type="GO" id="GO:0005886">
    <property type="term" value="C:plasma membrane"/>
    <property type="evidence" value="ECO:0007669"/>
    <property type="project" value="UniProtKB-SubCell"/>
</dbReference>
<dbReference type="GO" id="GO:0015420">
    <property type="term" value="F:ABC-type vitamin B12 transporter activity"/>
    <property type="evidence" value="ECO:0007669"/>
    <property type="project" value="UniProtKB-UniRule"/>
</dbReference>
<reference evidence="11" key="1">
    <citation type="journal article" date="2014" name="Environ. Microbiol.">
        <title>Comparative genomics of the marine bacterial genus Glaciecola reveals the high degree of genomic diversity and genomic characteristic for cold adaptation.</title>
        <authorList>
            <person name="Qin Q.L."/>
            <person name="Xie B.B."/>
            <person name="Yu Y."/>
            <person name="Shu Y.L."/>
            <person name="Rong J.C."/>
            <person name="Zhang Y.J."/>
            <person name="Zhao D.L."/>
            <person name="Chen X.L."/>
            <person name="Zhang X.Y."/>
            <person name="Chen B."/>
            <person name="Zhou B.C."/>
            <person name="Zhang Y.Z."/>
        </authorList>
    </citation>
    <scope>NUCLEOTIDE SEQUENCE [LARGE SCALE GENOMIC DNA]</scope>
    <source>
        <strain evidence="11">LMG 21857</strain>
    </source>
</reference>
<evidence type="ECO:0000256" key="2">
    <source>
        <dbReference type="ARBA" id="ARBA00004953"/>
    </source>
</evidence>
<comment type="caution">
    <text evidence="9">Lacks conserved residue(s) required for the propagation of feature annotation.</text>
</comment>
<sequence length="321" mass="35774">MFALLLDRTLGEPKHFHPLIGFGHLANCLAAKFNPPRSSEQARLQRKKTRFKGMLCWALLVLPLPVALWVLNSIAYAASSDSPLLLALIWLLNSVVLYLAIGLKSLQQHTLQIHQPLVQGDMACARHFTGYMVSRDTQTLTTQDMSRAAVESVLENGHDGVIASLFYFVLGGAPLVVLHRLINTLDAMWGYKTARFLYFGWWAARVDDHIGWLSTYCTSLLYVLAGPKPFSFKLLPFAWQQARQYKSQNGGRCMATGASVLDFTLGGTSRYQGNIIHSPILGRGREVALGDIPRSISLVKRSAWIFTFMLLFCALVSKAIF</sequence>
<comment type="function">
    <text evidence="9">Converts cobyric acid to cobinamide by the addition of aminopropanol on the F carboxylic group.</text>
</comment>
<evidence type="ECO:0000256" key="9">
    <source>
        <dbReference type="HAMAP-Rule" id="MF_00024"/>
    </source>
</evidence>
<keyword evidence="8 9" id="KW-0472">Membrane</keyword>
<comment type="pathway">
    <text evidence="2 9">Cofactor biosynthesis; adenosylcobalamin biosynthesis.</text>
</comment>
<dbReference type="InterPro" id="IPR004485">
    <property type="entry name" value="Cobalamin_biosynth_CobD/CbiB"/>
</dbReference>
<keyword evidence="7 9" id="KW-1133">Transmembrane helix</keyword>
<gene>
    <name evidence="9 10" type="primary">cobD</name>
    <name evidence="10" type="ORF">GPLA_0391</name>
</gene>
<dbReference type="PANTHER" id="PTHR34308">
    <property type="entry name" value="COBALAMIN BIOSYNTHESIS PROTEIN CBIB"/>
    <property type="match status" value="1"/>
</dbReference>
<protein>
    <recommendedName>
        <fullName evidence="9">Cobalamin biosynthesis protein CobD</fullName>
    </recommendedName>
</protein>
<comment type="subcellular location">
    <subcellularLocation>
        <location evidence="1 9">Cell membrane</location>
        <topology evidence="1 9">Multi-pass membrane protein</topology>
    </subcellularLocation>
</comment>
<evidence type="ECO:0000256" key="8">
    <source>
        <dbReference type="ARBA" id="ARBA00023136"/>
    </source>
</evidence>
<dbReference type="Proteomes" id="UP000006322">
    <property type="component" value="Unassembled WGS sequence"/>
</dbReference>
<organism evidence="10 11">
    <name type="scientific">Paraglaciecola polaris LMG 21857</name>
    <dbReference type="NCBI Taxonomy" id="1129793"/>
    <lineage>
        <taxon>Bacteria</taxon>
        <taxon>Pseudomonadati</taxon>
        <taxon>Pseudomonadota</taxon>
        <taxon>Gammaproteobacteria</taxon>
        <taxon>Alteromonadales</taxon>
        <taxon>Alteromonadaceae</taxon>
        <taxon>Paraglaciecola</taxon>
    </lineage>
</organism>
<evidence type="ECO:0000256" key="1">
    <source>
        <dbReference type="ARBA" id="ARBA00004651"/>
    </source>
</evidence>
<dbReference type="Pfam" id="PF03186">
    <property type="entry name" value="CobD_Cbib"/>
    <property type="match status" value="1"/>
</dbReference>
<evidence type="ECO:0000313" key="10">
    <source>
        <dbReference type="EMBL" id="GAC31310.1"/>
    </source>
</evidence>
<comment type="caution">
    <text evidence="10">The sequence shown here is derived from an EMBL/GenBank/DDBJ whole genome shotgun (WGS) entry which is preliminary data.</text>
</comment>
<keyword evidence="5 9" id="KW-0169">Cobalamin biosynthesis</keyword>
<evidence type="ECO:0000256" key="4">
    <source>
        <dbReference type="ARBA" id="ARBA00022475"/>
    </source>
</evidence>
<evidence type="ECO:0000256" key="3">
    <source>
        <dbReference type="ARBA" id="ARBA00006263"/>
    </source>
</evidence>
<dbReference type="GO" id="GO:0048472">
    <property type="term" value="F:threonine-phosphate decarboxylase activity"/>
    <property type="evidence" value="ECO:0007669"/>
    <property type="project" value="InterPro"/>
</dbReference>
<evidence type="ECO:0000313" key="11">
    <source>
        <dbReference type="Proteomes" id="UP000006322"/>
    </source>
</evidence>
<keyword evidence="4 9" id="KW-1003">Cell membrane</keyword>
<dbReference type="UniPathway" id="UPA00148"/>
<accession>K7A7A8</accession>
<dbReference type="STRING" id="1129793.GPLA_0391"/>
<comment type="similarity">
    <text evidence="3 9">Belongs to the CobD/CbiB family.</text>
</comment>
<feature type="transmembrane region" description="Helical" evidence="9">
    <location>
        <begin position="303"/>
        <end position="320"/>
    </location>
</feature>
<evidence type="ECO:0000256" key="7">
    <source>
        <dbReference type="ARBA" id="ARBA00022989"/>
    </source>
</evidence>
<evidence type="ECO:0000256" key="6">
    <source>
        <dbReference type="ARBA" id="ARBA00022692"/>
    </source>
</evidence>
<keyword evidence="6 9" id="KW-0812">Transmembrane</keyword>
<proteinExistence type="inferred from homology"/>
<name>K7A7A8_9ALTE</name>
<dbReference type="RefSeq" id="WP_007103116.1">
    <property type="nucleotide sequence ID" value="NZ_BAER01000015.1"/>
</dbReference>
<feature type="transmembrane region" description="Helical" evidence="9">
    <location>
        <begin position="84"/>
        <end position="103"/>
    </location>
</feature>
<dbReference type="PANTHER" id="PTHR34308:SF1">
    <property type="entry name" value="COBALAMIN BIOSYNTHESIS PROTEIN CBIB"/>
    <property type="match status" value="1"/>
</dbReference>
<dbReference type="EMBL" id="BAER01000015">
    <property type="protein sequence ID" value="GAC31310.1"/>
    <property type="molecule type" value="Genomic_DNA"/>
</dbReference>
<dbReference type="AlphaFoldDB" id="K7A7A8"/>
<dbReference type="GO" id="GO:0009236">
    <property type="term" value="P:cobalamin biosynthetic process"/>
    <property type="evidence" value="ECO:0007669"/>
    <property type="project" value="UniProtKB-UniRule"/>
</dbReference>
<keyword evidence="11" id="KW-1185">Reference proteome</keyword>
<feature type="transmembrane region" description="Helical" evidence="9">
    <location>
        <begin position="54"/>
        <end position="78"/>
    </location>
</feature>